<evidence type="ECO:0000256" key="7">
    <source>
        <dbReference type="ARBA" id="ARBA00022786"/>
    </source>
</evidence>
<comment type="catalytic activity">
    <reaction evidence="1">
        <text>[E2 ubiquitin-conjugating enzyme]-S-ubiquitinyl-L-cysteine + [acceptor protein]-L-lysine = [E2 ubiquitin-conjugating enzyme]-L-cysteine + [acceptor protein]-N(6)-ubiquitinyl-L-lysine.</text>
        <dbReference type="EC" id="2.3.2.31"/>
    </reaction>
</comment>
<evidence type="ECO:0000256" key="6">
    <source>
        <dbReference type="ARBA" id="ARBA00022771"/>
    </source>
</evidence>
<dbReference type="Gene3D" id="3.30.40.10">
    <property type="entry name" value="Zinc/RING finger domain, C3HC4 (zinc finger)"/>
    <property type="match status" value="1"/>
</dbReference>
<keyword evidence="12" id="KW-1185">Reference proteome</keyword>
<evidence type="ECO:0000256" key="1">
    <source>
        <dbReference type="ARBA" id="ARBA00001798"/>
    </source>
</evidence>
<feature type="domain" description="RING-type" evidence="10">
    <location>
        <begin position="81"/>
        <end position="283"/>
    </location>
</feature>
<evidence type="ECO:0000256" key="5">
    <source>
        <dbReference type="ARBA" id="ARBA00022737"/>
    </source>
</evidence>
<evidence type="ECO:0000256" key="9">
    <source>
        <dbReference type="SAM" id="MobiDB-lite"/>
    </source>
</evidence>
<dbReference type="PANTHER" id="PTHR11685">
    <property type="entry name" value="RBR FAMILY RING FINGER AND IBR DOMAIN-CONTAINING"/>
    <property type="match status" value="1"/>
</dbReference>
<evidence type="ECO:0000259" key="10">
    <source>
        <dbReference type="PROSITE" id="PS51873"/>
    </source>
</evidence>
<dbReference type="Pfam" id="PF26200">
    <property type="entry name" value="Rcat_RNF216"/>
    <property type="match status" value="1"/>
</dbReference>
<reference evidence="11 12" key="1">
    <citation type="submission" date="2023-08" db="EMBL/GenBank/DDBJ databases">
        <title>Black Yeasts Isolated from many extreme environments.</title>
        <authorList>
            <person name="Coleine C."/>
            <person name="Stajich J.E."/>
            <person name="Selbmann L."/>
        </authorList>
    </citation>
    <scope>NUCLEOTIDE SEQUENCE [LARGE SCALE GENOMIC DNA]</scope>
    <source>
        <strain evidence="11 12">CCFEE 5885</strain>
    </source>
</reference>
<dbReference type="Proteomes" id="UP001345013">
    <property type="component" value="Unassembled WGS sequence"/>
</dbReference>
<evidence type="ECO:0000313" key="11">
    <source>
        <dbReference type="EMBL" id="KAK5093530.1"/>
    </source>
</evidence>
<keyword evidence="5" id="KW-0677">Repeat</keyword>
<evidence type="ECO:0000256" key="3">
    <source>
        <dbReference type="ARBA" id="ARBA00022679"/>
    </source>
</evidence>
<dbReference type="PROSITE" id="PS51873">
    <property type="entry name" value="TRIAD"/>
    <property type="match status" value="1"/>
</dbReference>
<dbReference type="InterPro" id="IPR031127">
    <property type="entry name" value="E3_UB_ligase_RBR"/>
</dbReference>
<comment type="caution">
    <text evidence="11">The sequence shown here is derived from an EMBL/GenBank/DDBJ whole genome shotgun (WGS) entry which is preliminary data.</text>
</comment>
<gene>
    <name evidence="11" type="ORF">LTR24_004241</name>
</gene>
<dbReference type="Gene3D" id="1.20.120.1750">
    <property type="match status" value="1"/>
</dbReference>
<dbReference type="InterPro" id="IPR013083">
    <property type="entry name" value="Znf_RING/FYVE/PHD"/>
</dbReference>
<evidence type="ECO:0000256" key="8">
    <source>
        <dbReference type="ARBA" id="ARBA00022833"/>
    </source>
</evidence>
<evidence type="ECO:0000313" key="12">
    <source>
        <dbReference type="Proteomes" id="UP001345013"/>
    </source>
</evidence>
<dbReference type="SUPFAM" id="SSF57850">
    <property type="entry name" value="RING/U-box"/>
    <property type="match status" value="2"/>
</dbReference>
<name>A0ABR0KCN6_9EURO</name>
<dbReference type="CDD" id="cd20335">
    <property type="entry name" value="BRcat_RBR"/>
    <property type="match status" value="1"/>
</dbReference>
<dbReference type="Pfam" id="PF01485">
    <property type="entry name" value="IBR"/>
    <property type="match status" value="1"/>
</dbReference>
<evidence type="ECO:0000256" key="4">
    <source>
        <dbReference type="ARBA" id="ARBA00022723"/>
    </source>
</evidence>
<proteinExistence type="predicted"/>
<organism evidence="11 12">
    <name type="scientific">Lithohypha guttulata</name>
    <dbReference type="NCBI Taxonomy" id="1690604"/>
    <lineage>
        <taxon>Eukaryota</taxon>
        <taxon>Fungi</taxon>
        <taxon>Dikarya</taxon>
        <taxon>Ascomycota</taxon>
        <taxon>Pezizomycotina</taxon>
        <taxon>Eurotiomycetes</taxon>
        <taxon>Chaetothyriomycetidae</taxon>
        <taxon>Chaetothyriales</taxon>
        <taxon>Trichomeriaceae</taxon>
        <taxon>Lithohypha</taxon>
    </lineage>
</organism>
<sequence>MAAEVPRDAHNLLQAINLQIESINVDQHSTNDEVHALNQQLAELQAWKREIEANPSSATLKRAAEEPTDEPIAKRRKPGPIMSECSTCMEESPIRDVAKLKCCNTRYCKTCFQAWFTAALDTKQLPKCCDVGIEPKRYPSFLTVVVKKKYKQVTAELDAERKIWCANPACGVVIKINDASGFVQCTKCRRKTCATCWRGTSAHKGRKKVCPNHLEDEDFKAAIKKNGLKQCPRCHVAVEKKDGCNNITCTCGGKFCYVCGFSKKTERDKCKCSHPNIQHEEPVEDPVSGEEEMATNDQYEGIEYNARGARRLTLIPGPAGGRRRSRAFYEVGPQLLEDTRGDLEMTEADVDGEAIFEAAIDERRAVEDDTGELRVTDWD</sequence>
<dbReference type="InterPro" id="IPR044066">
    <property type="entry name" value="TRIAD_supradom"/>
</dbReference>
<dbReference type="EMBL" id="JAVRRG010000042">
    <property type="protein sequence ID" value="KAK5093530.1"/>
    <property type="molecule type" value="Genomic_DNA"/>
</dbReference>
<keyword evidence="7" id="KW-0833">Ubl conjugation pathway</keyword>
<dbReference type="InterPro" id="IPR002867">
    <property type="entry name" value="IBR_dom"/>
</dbReference>
<keyword evidence="8" id="KW-0862">Zinc</keyword>
<protein>
    <recommendedName>
        <fullName evidence="2">RBR-type E3 ubiquitin transferase</fullName>
        <ecNumber evidence="2">2.3.2.31</ecNumber>
    </recommendedName>
</protein>
<dbReference type="CDD" id="cd22584">
    <property type="entry name" value="Rcat_RBR_unk"/>
    <property type="match status" value="1"/>
</dbReference>
<dbReference type="EC" id="2.3.2.31" evidence="2"/>
<keyword evidence="6" id="KW-0863">Zinc-finger</keyword>
<feature type="region of interest" description="Disordered" evidence="9">
    <location>
        <begin position="55"/>
        <end position="76"/>
    </location>
</feature>
<accession>A0ABR0KCN6</accession>
<evidence type="ECO:0000256" key="2">
    <source>
        <dbReference type="ARBA" id="ARBA00012251"/>
    </source>
</evidence>
<keyword evidence="4" id="KW-0479">Metal-binding</keyword>
<keyword evidence="3" id="KW-0808">Transferase</keyword>